<evidence type="ECO:0000256" key="5">
    <source>
        <dbReference type="ARBA" id="ARBA00022989"/>
    </source>
</evidence>
<feature type="chain" id="PRO_5003003773" description="Small-conductance mechanosensitive channel" evidence="9">
    <location>
        <begin position="20"/>
        <end position="553"/>
    </location>
</feature>
<proteinExistence type="inferred from homology"/>
<dbReference type="PANTHER" id="PTHR30221:SF18">
    <property type="entry name" value="SLL0590 PROTEIN"/>
    <property type="match status" value="1"/>
</dbReference>
<dbReference type="SUPFAM" id="SSF50182">
    <property type="entry name" value="Sm-like ribonucleoproteins"/>
    <property type="match status" value="1"/>
</dbReference>
<comment type="subunit">
    <text evidence="7">Homoheptamer.</text>
</comment>
<dbReference type="AlphaFoldDB" id="C9Y7D6"/>
<accession>C9Y7D6</accession>
<keyword evidence="7" id="KW-0406">Ion transport</keyword>
<dbReference type="InterPro" id="IPR006685">
    <property type="entry name" value="MscS_channel_2nd"/>
</dbReference>
<keyword evidence="7" id="KW-0407">Ion channel</keyword>
<dbReference type="EMBL" id="FN543103">
    <property type="protein sequence ID" value="CBA26958.1"/>
    <property type="molecule type" value="Genomic_DNA"/>
</dbReference>
<dbReference type="InterPro" id="IPR045275">
    <property type="entry name" value="MscS_archaea/bacteria_type"/>
</dbReference>
<feature type="domain" description="Mechanosensitive ion channel MscS C-terminal" evidence="11">
    <location>
        <begin position="429"/>
        <end position="514"/>
    </location>
</feature>
<feature type="transmembrane region" description="Helical" evidence="7">
    <location>
        <begin position="210"/>
        <end position="231"/>
    </location>
</feature>
<dbReference type="InterPro" id="IPR011066">
    <property type="entry name" value="MscS_channel_C_sf"/>
</dbReference>
<evidence type="ECO:0000256" key="1">
    <source>
        <dbReference type="ARBA" id="ARBA00004651"/>
    </source>
</evidence>
<feature type="transmembrane region" description="Helical" evidence="7">
    <location>
        <begin position="311"/>
        <end position="328"/>
    </location>
</feature>
<evidence type="ECO:0000259" key="11">
    <source>
        <dbReference type="Pfam" id="PF21082"/>
    </source>
</evidence>
<name>C9Y7D6_CURXX</name>
<keyword evidence="7" id="KW-0813">Transport</keyword>
<evidence type="ECO:0000256" key="6">
    <source>
        <dbReference type="ARBA" id="ARBA00023136"/>
    </source>
</evidence>
<evidence type="ECO:0000256" key="4">
    <source>
        <dbReference type="ARBA" id="ARBA00022692"/>
    </source>
</evidence>
<keyword evidence="7" id="KW-0997">Cell inner membrane</keyword>
<comment type="caution">
    <text evidence="7">Lacks conserved residue(s) required for the propagation of feature annotation.</text>
</comment>
<dbReference type="PANTHER" id="PTHR30221">
    <property type="entry name" value="SMALL-CONDUCTANCE MECHANOSENSITIVE CHANNEL"/>
    <property type="match status" value="1"/>
</dbReference>
<dbReference type="SUPFAM" id="SSF82689">
    <property type="entry name" value="Mechanosensitive channel protein MscS (YggB), C-terminal domain"/>
    <property type="match status" value="1"/>
</dbReference>
<organism evidence="12">
    <name type="scientific">Curvibacter symbiont subsp. Hydra magnipapillata</name>
    <dbReference type="NCBI Taxonomy" id="667019"/>
    <lineage>
        <taxon>Bacteria</taxon>
        <taxon>Pseudomonadati</taxon>
        <taxon>Pseudomonadota</taxon>
        <taxon>Betaproteobacteria</taxon>
        <taxon>Burkholderiales</taxon>
        <taxon>Comamonadaceae</taxon>
        <taxon>Curvibacter</taxon>
    </lineage>
</organism>
<dbReference type="Pfam" id="PF00924">
    <property type="entry name" value="MS_channel_2nd"/>
    <property type="match status" value="1"/>
</dbReference>
<dbReference type="GO" id="GO:0005886">
    <property type="term" value="C:plasma membrane"/>
    <property type="evidence" value="ECO:0007669"/>
    <property type="project" value="UniProtKB-SubCell"/>
</dbReference>
<evidence type="ECO:0000256" key="8">
    <source>
        <dbReference type="SAM" id="MobiDB-lite"/>
    </source>
</evidence>
<dbReference type="GO" id="GO:0008381">
    <property type="term" value="F:mechanosensitive monoatomic ion channel activity"/>
    <property type="evidence" value="ECO:0007669"/>
    <property type="project" value="InterPro"/>
</dbReference>
<evidence type="ECO:0000259" key="10">
    <source>
        <dbReference type="Pfam" id="PF00924"/>
    </source>
</evidence>
<feature type="compositionally biased region" description="Low complexity" evidence="8">
    <location>
        <begin position="535"/>
        <end position="553"/>
    </location>
</feature>
<keyword evidence="9" id="KW-0732">Signal</keyword>
<keyword evidence="6 7" id="KW-0472">Membrane</keyword>
<evidence type="ECO:0000256" key="7">
    <source>
        <dbReference type="RuleBase" id="RU369025"/>
    </source>
</evidence>
<comment type="subcellular location">
    <subcellularLocation>
        <location evidence="7">Cell inner membrane</location>
        <topology evidence="7">Multi-pass membrane protein</topology>
    </subcellularLocation>
    <subcellularLocation>
        <location evidence="1">Cell membrane</location>
        <topology evidence="1">Multi-pass membrane protein</topology>
    </subcellularLocation>
</comment>
<evidence type="ECO:0000256" key="2">
    <source>
        <dbReference type="ARBA" id="ARBA00008017"/>
    </source>
</evidence>
<evidence type="ECO:0000256" key="3">
    <source>
        <dbReference type="ARBA" id="ARBA00022475"/>
    </source>
</evidence>
<feature type="transmembrane region" description="Helical" evidence="7">
    <location>
        <begin position="146"/>
        <end position="168"/>
    </location>
</feature>
<feature type="region of interest" description="Disordered" evidence="8">
    <location>
        <begin position="526"/>
        <end position="553"/>
    </location>
</feature>
<keyword evidence="4 7" id="KW-0812">Transmembrane</keyword>
<feature type="transmembrane region" description="Helical" evidence="7">
    <location>
        <begin position="251"/>
        <end position="276"/>
    </location>
</feature>
<comment type="function">
    <text evidence="7">Mechanosensitive channel that participates in the regulation of osmotic pressure changes within the cell, opening in response to stretch forces in the membrane lipid bilayer, without the need for other proteins. Contributes to normal resistance to hypoosmotic shock. Forms an ion channel of 1.0 nanosiemens conductance with a slight preference for anions.</text>
</comment>
<feature type="transmembrane region" description="Helical" evidence="7">
    <location>
        <begin position="340"/>
        <end position="367"/>
    </location>
</feature>
<sequence>MKFFLAFCFALMHCLSATAQAPSALPANPTANQVANAGATSATLSFFNRPLITFRGELGGVSAPDRAQRAHARLKDQLDKDGPHRVSRKADAMGVLVQIDGATTFVVTEAEVDQSQQDTLETTAAKAQIALETVISQSKESRNLDAVLKAVAWSVAASAIAAAVWLALRQLGTAISRKLMQLSAEHATKLQVGGITLVNRNWVVAVVRGAITLVLRIMLFLVVYEWLSFVLRRFPFTRAWGEALNGYLMDFAATAGNAMVGAVPGLFTAVVIFYLARMLTRGLDNFFERVLEGEHTLAWLDADVAVPTRRIAKVLVWLFALAMAYPYLPGAGTEAFKGLSVLVGLMISLGASNLVGQAASGLILTYGRVYRKGEYVRLAEQEGTVTEMGMFATRIRTGLGEELTISNTSILAGTTKNYSRAVQGAGYVVDTTVTIGYDTPWRQVHAMLIDAAVRTEGILVDPPPQVFQTALSDWYPVYRLVCQAVPEEPRPRAMVLSALHANIQDVFNTFGVQIMSPQYIADPAHPKTVPPHAWTPAPARPDTPAAPDNTPTP</sequence>
<evidence type="ECO:0000256" key="9">
    <source>
        <dbReference type="SAM" id="SignalP"/>
    </source>
</evidence>
<dbReference type="InterPro" id="IPR049278">
    <property type="entry name" value="MS_channel_C"/>
</dbReference>
<dbReference type="Gene3D" id="1.10.287.1260">
    <property type="match status" value="1"/>
</dbReference>
<protein>
    <recommendedName>
        <fullName evidence="7">Small-conductance mechanosensitive channel</fullName>
    </recommendedName>
</protein>
<feature type="domain" description="Mechanosensitive ion channel MscS" evidence="10">
    <location>
        <begin position="354"/>
        <end position="420"/>
    </location>
</feature>
<reference evidence="12" key="1">
    <citation type="journal article" date="2010" name="Nature">
        <title>The Dynamic genome of Hydra.</title>
        <authorList>
            <person name="Chapman J.A."/>
            <person name="Kirkness E.F."/>
            <person name="Simakov O."/>
            <person name="Hampson S.E."/>
            <person name="Mitros T."/>
            <person name="Weinmaier T."/>
            <person name="Rattei T."/>
            <person name="Balasubramanian P.G."/>
            <person name="Borman J."/>
            <person name="Busam D."/>
            <person name="Disbennett K."/>
            <person name="Pfannkoch C."/>
            <person name="Sumin N."/>
            <person name="Sutton G."/>
            <person name="Viswanathan L."/>
            <person name="Walenz B."/>
            <person name="Goodstein D.M."/>
            <person name="Hellsten U."/>
            <person name="Kawashima T."/>
            <person name="Prochnik S.E."/>
            <person name="Putnam N.H."/>
            <person name="Shu S."/>
            <person name="Blumberg B."/>
            <person name="Dana C.E."/>
            <person name="Gee L."/>
            <person name="Kibler D.F."/>
            <person name="Law L."/>
            <person name="Lindgens D."/>
            <person name="Martinez D.E."/>
            <person name="Peng J."/>
            <person name="Wigge P.A."/>
            <person name="Bertulat B."/>
            <person name="Guder C."/>
            <person name="Nakamura Y."/>
            <person name="Ozbek S."/>
            <person name="Watanabe H."/>
            <person name="Khalturin K."/>
            <person name="Hemmrich G."/>
            <person name="Franke A."/>
            <person name="Augustin R."/>
            <person name="Fraune S."/>
            <person name="Hayakawa E."/>
            <person name="Hayakawa S."/>
            <person name="Hirose M."/>
            <person name="Hwang J."/>
            <person name="Ikeo K."/>
            <person name="Nishimiya-Fujisawa C."/>
            <person name="Ogura A."/>
            <person name="Takahashi T."/>
            <person name="Steinmetz P.R."/>
            <person name="Zhang X."/>
            <person name="Aufschnaiter R."/>
            <person name="Eder M.K."/>
            <person name="Gorny A.K."/>
            <person name="Salvenmoser W."/>
            <person name="Heimberg A.M."/>
            <person name="Wheeler B.M."/>
            <person name="Peterson K.J."/>
            <person name="Boettger A."/>
            <person name="Tischler P."/>
            <person name="Wolf A."/>
            <person name="Gojobori T."/>
            <person name="Remington K.A."/>
            <person name="Strausberg R.L."/>
            <person name="Venter J."/>
            <person name="Technau U."/>
            <person name="Hobmayer B."/>
            <person name="Bosch T.C."/>
            <person name="Holstein T.W."/>
            <person name="Fujisawa T."/>
            <person name="Bode H.R."/>
            <person name="David C.N."/>
            <person name="Rokhsar D.S."/>
            <person name="Steele R.E."/>
        </authorList>
    </citation>
    <scope>NUCLEOTIDE SEQUENCE</scope>
</reference>
<keyword evidence="3" id="KW-1003">Cell membrane</keyword>
<dbReference type="Gene3D" id="2.30.30.60">
    <property type="match status" value="1"/>
</dbReference>
<evidence type="ECO:0000313" key="12">
    <source>
        <dbReference type="EMBL" id="CBA26958.1"/>
    </source>
</evidence>
<feature type="signal peptide" evidence="9">
    <location>
        <begin position="1"/>
        <end position="19"/>
    </location>
</feature>
<gene>
    <name evidence="12" type="ORF">Csp_G39240</name>
</gene>
<dbReference type="InterPro" id="IPR010920">
    <property type="entry name" value="LSM_dom_sf"/>
</dbReference>
<keyword evidence="5 7" id="KW-1133">Transmembrane helix</keyword>
<dbReference type="InterPro" id="IPR023408">
    <property type="entry name" value="MscS_beta-dom_sf"/>
</dbReference>
<dbReference type="Pfam" id="PF21082">
    <property type="entry name" value="MS_channel_3rd"/>
    <property type="match status" value="1"/>
</dbReference>
<dbReference type="Gene3D" id="3.30.70.100">
    <property type="match status" value="1"/>
</dbReference>
<comment type="similarity">
    <text evidence="2 7">Belongs to the MscS (TC 1.A.23) family.</text>
</comment>